<accession>A0A8T1V7D4</accession>
<gene>
    <name evidence="2" type="ORF">PHYPSEUDO_013933</name>
</gene>
<reference evidence="2" key="1">
    <citation type="submission" date="2021-02" db="EMBL/GenBank/DDBJ databases">
        <authorList>
            <person name="Palmer J.M."/>
        </authorList>
    </citation>
    <scope>NUCLEOTIDE SEQUENCE</scope>
    <source>
        <strain evidence="2">SCRP734</strain>
    </source>
</reference>
<feature type="compositionally biased region" description="Low complexity" evidence="1">
    <location>
        <begin position="1"/>
        <end position="19"/>
    </location>
</feature>
<protein>
    <submittedName>
        <fullName evidence="2">Uncharacterized protein</fullName>
    </submittedName>
</protein>
<proteinExistence type="predicted"/>
<evidence type="ECO:0000256" key="1">
    <source>
        <dbReference type="SAM" id="MobiDB-lite"/>
    </source>
</evidence>
<name>A0A8T1V7D4_9STRA</name>
<evidence type="ECO:0000313" key="3">
    <source>
        <dbReference type="Proteomes" id="UP000694044"/>
    </source>
</evidence>
<sequence>MATNARADSADPSDASSGDDSLHSAAFAGIVPVLGRTGRTESEVFGSLASALTALGSCCLSSSLVSLAAQGLRSLWSSLASVTAEKPLTLVSEVAMSRRVSLLVDVLMAENWNDAALALAGWTALKSHESVLMKAPASSAAFLSTRTLPICNPGLMLPKKARREVSYSLAIGALETAQT</sequence>
<organism evidence="2 3">
    <name type="scientific">Phytophthora pseudosyringae</name>
    <dbReference type="NCBI Taxonomy" id="221518"/>
    <lineage>
        <taxon>Eukaryota</taxon>
        <taxon>Sar</taxon>
        <taxon>Stramenopiles</taxon>
        <taxon>Oomycota</taxon>
        <taxon>Peronosporomycetes</taxon>
        <taxon>Peronosporales</taxon>
        <taxon>Peronosporaceae</taxon>
        <taxon>Phytophthora</taxon>
    </lineage>
</organism>
<evidence type="ECO:0000313" key="2">
    <source>
        <dbReference type="EMBL" id="KAG7376243.1"/>
    </source>
</evidence>
<dbReference type="Proteomes" id="UP000694044">
    <property type="component" value="Unassembled WGS sequence"/>
</dbReference>
<dbReference type="EMBL" id="JAGDFM010000757">
    <property type="protein sequence ID" value="KAG7376243.1"/>
    <property type="molecule type" value="Genomic_DNA"/>
</dbReference>
<keyword evidence="3" id="KW-1185">Reference proteome</keyword>
<dbReference type="AlphaFoldDB" id="A0A8T1V7D4"/>
<feature type="region of interest" description="Disordered" evidence="1">
    <location>
        <begin position="1"/>
        <end position="21"/>
    </location>
</feature>
<comment type="caution">
    <text evidence="2">The sequence shown here is derived from an EMBL/GenBank/DDBJ whole genome shotgun (WGS) entry which is preliminary data.</text>
</comment>